<dbReference type="EMBL" id="CP002213">
    <property type="protein sequence ID" value="ADO54211.1"/>
    <property type="molecule type" value="Genomic_DNA"/>
</dbReference>
<reference evidence="1 2" key="1">
    <citation type="journal article" date="2011" name="J. Bacteriol.">
        <title>Complete genome sequence of Paenibacillus polymyxa SC2, a strain of plant growth-promoting Rhizobacterium with broad-spectrum antimicrobial activity.</title>
        <authorList>
            <person name="Ma M."/>
            <person name="Wang C."/>
            <person name="Ding Y."/>
            <person name="Li L."/>
            <person name="Shen D."/>
            <person name="Jiang X."/>
            <person name="Guan D."/>
            <person name="Cao F."/>
            <person name="Chen H."/>
            <person name="Feng R."/>
            <person name="Wang X."/>
            <person name="Ge Y."/>
            <person name="Yao L."/>
            <person name="Bing X."/>
            <person name="Yang X."/>
            <person name="Li J."/>
            <person name="Du B."/>
        </authorList>
    </citation>
    <scope>NUCLEOTIDE SEQUENCE [LARGE SCALE GENOMIC DNA]</scope>
    <source>
        <strain evidence="1 2">SC2</strain>
    </source>
</reference>
<sequence length="191" mass="21652">MSNDNNNYQINDFLRNMSKKEIKGIAEIVQGQTSVSLLVQSASFSHSTVAGINIKPYISVVCSIMGNKRTCFASLGTNNPIAIGEEISNKDFVRVIVDSKGKANKKIYLHFKEKTTEYSNEDEENDNCLLVYVETKNYAHFCLYEGFLPNKVTELYVKDVKGKLAIRTVALSFLKRTFPELETSYFYGERN</sequence>
<dbReference type="PATRIC" id="fig|886882.15.peg.215"/>
<dbReference type="RefSeq" id="WP_013368854.1">
    <property type="nucleotide sequence ID" value="NC_014622.2"/>
</dbReference>
<protein>
    <submittedName>
        <fullName evidence="1">M1-363</fullName>
    </submittedName>
</protein>
<dbReference type="HOGENOM" id="CLU_1420231_0_0_9"/>
<organism evidence="1 2">
    <name type="scientific">Paenibacillus polymyxa (strain SC2)</name>
    <name type="common">Bacillus polymyxa</name>
    <dbReference type="NCBI Taxonomy" id="886882"/>
    <lineage>
        <taxon>Bacteria</taxon>
        <taxon>Bacillati</taxon>
        <taxon>Bacillota</taxon>
        <taxon>Bacilli</taxon>
        <taxon>Bacillales</taxon>
        <taxon>Paenibacillaceae</taxon>
        <taxon>Paenibacillus</taxon>
    </lineage>
</organism>
<dbReference type="KEGG" id="ppm:PPSC2_01135"/>
<name>E3EC68_PAEPS</name>
<evidence type="ECO:0000313" key="1">
    <source>
        <dbReference type="EMBL" id="ADO54211.1"/>
    </source>
</evidence>
<dbReference type="AlphaFoldDB" id="E3EC68"/>
<evidence type="ECO:0000313" key="2">
    <source>
        <dbReference type="Proteomes" id="UP000006868"/>
    </source>
</evidence>
<gene>
    <name evidence="1" type="primary">M1-363</name>
    <name evidence="1" type="ORF">PPSC2_01135</name>
</gene>
<accession>E3EC68</accession>
<dbReference type="Proteomes" id="UP000006868">
    <property type="component" value="Chromosome"/>
</dbReference>
<proteinExistence type="predicted"/>